<keyword evidence="3 6" id="KW-0479">Metal-binding</keyword>
<dbReference type="Gene3D" id="1.10.760.10">
    <property type="entry name" value="Cytochrome c-like domain"/>
    <property type="match status" value="2"/>
</dbReference>
<dbReference type="GO" id="GO:0046872">
    <property type="term" value="F:metal ion binding"/>
    <property type="evidence" value="ECO:0007669"/>
    <property type="project" value="UniProtKB-KW"/>
</dbReference>
<dbReference type="SUPFAM" id="SSF46626">
    <property type="entry name" value="Cytochrome c"/>
    <property type="match status" value="2"/>
</dbReference>
<dbReference type="EMBL" id="QPMK01000019">
    <property type="protein sequence ID" value="RDD64648.1"/>
    <property type="molecule type" value="Genomic_DNA"/>
</dbReference>
<accession>A0A369THB2</accession>
<keyword evidence="5 6" id="KW-0408">Iron</keyword>
<feature type="signal peptide" evidence="7">
    <location>
        <begin position="1"/>
        <end position="25"/>
    </location>
</feature>
<evidence type="ECO:0000256" key="4">
    <source>
        <dbReference type="ARBA" id="ARBA00022982"/>
    </source>
</evidence>
<organism evidence="9 10">
    <name type="scientific">Thalassococcus profundi</name>
    <dbReference type="NCBI Taxonomy" id="2282382"/>
    <lineage>
        <taxon>Bacteria</taxon>
        <taxon>Pseudomonadati</taxon>
        <taxon>Pseudomonadota</taxon>
        <taxon>Alphaproteobacteria</taxon>
        <taxon>Rhodobacterales</taxon>
        <taxon>Roseobacteraceae</taxon>
        <taxon>Thalassococcus</taxon>
    </lineage>
</organism>
<dbReference type="GO" id="GO:0009055">
    <property type="term" value="F:electron transfer activity"/>
    <property type="evidence" value="ECO:0007669"/>
    <property type="project" value="InterPro"/>
</dbReference>
<keyword evidence="1" id="KW-0813">Transport</keyword>
<keyword evidence="10" id="KW-1185">Reference proteome</keyword>
<evidence type="ECO:0000256" key="3">
    <source>
        <dbReference type="ARBA" id="ARBA00022723"/>
    </source>
</evidence>
<dbReference type="PANTHER" id="PTHR33751">
    <property type="entry name" value="CBB3-TYPE CYTOCHROME C OXIDASE SUBUNIT FIXP"/>
    <property type="match status" value="1"/>
</dbReference>
<keyword evidence="4" id="KW-0249">Electron transport</keyword>
<dbReference type="InterPro" id="IPR036909">
    <property type="entry name" value="Cyt_c-like_dom_sf"/>
</dbReference>
<evidence type="ECO:0000256" key="6">
    <source>
        <dbReference type="PROSITE-ProRule" id="PRU00433"/>
    </source>
</evidence>
<comment type="caution">
    <text evidence="9">The sequence shown here is derived from an EMBL/GenBank/DDBJ whole genome shotgun (WGS) entry which is preliminary data.</text>
</comment>
<dbReference type="Proteomes" id="UP000253977">
    <property type="component" value="Unassembled WGS sequence"/>
</dbReference>
<keyword evidence="2 6" id="KW-0349">Heme</keyword>
<dbReference type="Pfam" id="PF00034">
    <property type="entry name" value="Cytochrom_C"/>
    <property type="match status" value="2"/>
</dbReference>
<evidence type="ECO:0000259" key="8">
    <source>
        <dbReference type="PROSITE" id="PS51007"/>
    </source>
</evidence>
<evidence type="ECO:0000256" key="7">
    <source>
        <dbReference type="SAM" id="SignalP"/>
    </source>
</evidence>
<dbReference type="RefSeq" id="WP_114512533.1">
    <property type="nucleotide sequence ID" value="NZ_QPMK01000019.1"/>
</dbReference>
<dbReference type="InterPro" id="IPR050597">
    <property type="entry name" value="Cytochrome_c_Oxidase_Subunit"/>
</dbReference>
<proteinExistence type="predicted"/>
<protein>
    <submittedName>
        <fullName evidence="9">Cytochrome c4</fullName>
    </submittedName>
</protein>
<name>A0A369THB2_9RHOB</name>
<evidence type="ECO:0000256" key="1">
    <source>
        <dbReference type="ARBA" id="ARBA00022448"/>
    </source>
</evidence>
<keyword evidence="7" id="KW-0732">Signal</keyword>
<feature type="domain" description="Cytochrome c" evidence="8">
    <location>
        <begin position="169"/>
        <end position="252"/>
    </location>
</feature>
<evidence type="ECO:0000256" key="5">
    <source>
        <dbReference type="ARBA" id="ARBA00023004"/>
    </source>
</evidence>
<reference evidence="9 10" key="1">
    <citation type="submission" date="2018-07" db="EMBL/GenBank/DDBJ databases">
        <title>Thalassococcus profundi sp. nov., a marine bacterium isolated from deep seawater of Okinawa Trough.</title>
        <authorList>
            <person name="Yu M."/>
        </authorList>
    </citation>
    <scope>NUCLEOTIDE SEQUENCE [LARGE SCALE GENOMIC DNA]</scope>
    <source>
        <strain evidence="9 10">WRAS1</strain>
    </source>
</reference>
<feature type="chain" id="PRO_5016876051" evidence="7">
    <location>
        <begin position="26"/>
        <end position="261"/>
    </location>
</feature>
<dbReference type="PANTHER" id="PTHR33751:SF9">
    <property type="entry name" value="CYTOCHROME C4"/>
    <property type="match status" value="1"/>
</dbReference>
<dbReference type="PROSITE" id="PS51007">
    <property type="entry name" value="CYTC"/>
    <property type="match status" value="2"/>
</dbReference>
<evidence type="ECO:0000313" key="10">
    <source>
        <dbReference type="Proteomes" id="UP000253977"/>
    </source>
</evidence>
<dbReference type="InterPro" id="IPR009056">
    <property type="entry name" value="Cyt_c-like_dom"/>
</dbReference>
<feature type="domain" description="Cytochrome c" evidence="8">
    <location>
        <begin position="53"/>
        <end position="149"/>
    </location>
</feature>
<dbReference type="GO" id="GO:0020037">
    <property type="term" value="F:heme binding"/>
    <property type="evidence" value="ECO:0007669"/>
    <property type="project" value="InterPro"/>
</dbReference>
<dbReference type="OrthoDB" id="9773456at2"/>
<evidence type="ECO:0000313" key="9">
    <source>
        <dbReference type="EMBL" id="RDD64648.1"/>
    </source>
</evidence>
<dbReference type="AlphaFoldDB" id="A0A369THB2"/>
<sequence>MTEARTKLIVAGIAAAALAPMLTFAQDQSETPRIDALEARLNDERTLFNATLGVQEEDDELFELGRLVAMGGAENGGSGMACITCHGGKGQGDGAGAFPRLAGLPGWYSYKQLNDYASGDRPNEVMSGIAQRLTDREREAVAAYYAAVEAPVVGPMPPADQELLQWGGQLAAVGNAEKGIPACVNCHGPQGTGNPPSVPYLAGQYANYMVYQLELWKEGVRDNDAMDVMSAIASKMTNEDMRAVSEYYYRVHNPLTTSDDG</sequence>
<evidence type="ECO:0000256" key="2">
    <source>
        <dbReference type="ARBA" id="ARBA00022617"/>
    </source>
</evidence>
<gene>
    <name evidence="9" type="ORF">DU478_18960</name>
</gene>